<feature type="chain" id="PRO_5035593172" evidence="1">
    <location>
        <begin position="25"/>
        <end position="84"/>
    </location>
</feature>
<keyword evidence="3" id="KW-1185">Reference proteome</keyword>
<dbReference type="EMBL" id="CAJPIZ010017181">
    <property type="protein sequence ID" value="CAG2115996.1"/>
    <property type="molecule type" value="Genomic_DNA"/>
</dbReference>
<sequence length="84" mass="9172">MKLYFLITISIALLLNGGNNVADCGEIIAVPGSNCHLGQAIKHMFELSGMTLADMDRVKIEVCKRCESCCKAIDLIEKTVIEDV</sequence>
<name>A0A7R9Q7V9_9ACAR</name>
<reference evidence="2" key="1">
    <citation type="submission" date="2020-11" db="EMBL/GenBank/DDBJ databases">
        <authorList>
            <person name="Tran Van P."/>
        </authorList>
    </citation>
    <scope>NUCLEOTIDE SEQUENCE</scope>
</reference>
<dbReference type="AlphaFoldDB" id="A0A7R9Q7V9"/>
<evidence type="ECO:0000313" key="2">
    <source>
        <dbReference type="EMBL" id="CAD7635566.1"/>
    </source>
</evidence>
<feature type="signal peptide" evidence="1">
    <location>
        <begin position="1"/>
        <end position="24"/>
    </location>
</feature>
<protein>
    <submittedName>
        <fullName evidence="2">Uncharacterized protein</fullName>
    </submittedName>
</protein>
<keyword evidence="1" id="KW-0732">Signal</keyword>
<evidence type="ECO:0000313" key="3">
    <source>
        <dbReference type="Proteomes" id="UP000759131"/>
    </source>
</evidence>
<proteinExistence type="predicted"/>
<accession>A0A7R9Q7V9</accession>
<gene>
    <name evidence="2" type="ORF">OSB1V03_LOCUS15957</name>
</gene>
<evidence type="ECO:0000256" key="1">
    <source>
        <dbReference type="SAM" id="SignalP"/>
    </source>
</evidence>
<organism evidence="2">
    <name type="scientific">Medioppia subpectinata</name>
    <dbReference type="NCBI Taxonomy" id="1979941"/>
    <lineage>
        <taxon>Eukaryota</taxon>
        <taxon>Metazoa</taxon>
        <taxon>Ecdysozoa</taxon>
        <taxon>Arthropoda</taxon>
        <taxon>Chelicerata</taxon>
        <taxon>Arachnida</taxon>
        <taxon>Acari</taxon>
        <taxon>Acariformes</taxon>
        <taxon>Sarcoptiformes</taxon>
        <taxon>Oribatida</taxon>
        <taxon>Brachypylina</taxon>
        <taxon>Oppioidea</taxon>
        <taxon>Oppiidae</taxon>
        <taxon>Medioppia</taxon>
    </lineage>
</organism>
<dbReference type="Proteomes" id="UP000759131">
    <property type="component" value="Unassembled WGS sequence"/>
</dbReference>
<dbReference type="EMBL" id="OC871756">
    <property type="protein sequence ID" value="CAD7635566.1"/>
    <property type="molecule type" value="Genomic_DNA"/>
</dbReference>